<dbReference type="GeneID" id="64635236"/>
<gene>
    <name evidence="1" type="ORF">BJ212DRAFT_1487054</name>
</gene>
<organism evidence="1 2">
    <name type="scientific">Suillus subaureus</name>
    <dbReference type="NCBI Taxonomy" id="48587"/>
    <lineage>
        <taxon>Eukaryota</taxon>
        <taxon>Fungi</taxon>
        <taxon>Dikarya</taxon>
        <taxon>Basidiomycota</taxon>
        <taxon>Agaricomycotina</taxon>
        <taxon>Agaricomycetes</taxon>
        <taxon>Agaricomycetidae</taxon>
        <taxon>Boletales</taxon>
        <taxon>Suillineae</taxon>
        <taxon>Suillaceae</taxon>
        <taxon>Suillus</taxon>
    </lineage>
</organism>
<reference evidence="1" key="1">
    <citation type="journal article" date="2020" name="New Phytol.">
        <title>Comparative genomics reveals dynamic genome evolution in host specialist ectomycorrhizal fungi.</title>
        <authorList>
            <person name="Lofgren L.A."/>
            <person name="Nguyen N.H."/>
            <person name="Vilgalys R."/>
            <person name="Ruytinx J."/>
            <person name="Liao H.L."/>
            <person name="Branco S."/>
            <person name="Kuo A."/>
            <person name="LaButti K."/>
            <person name="Lipzen A."/>
            <person name="Andreopoulos W."/>
            <person name="Pangilinan J."/>
            <person name="Riley R."/>
            <person name="Hundley H."/>
            <person name="Na H."/>
            <person name="Barry K."/>
            <person name="Grigoriev I.V."/>
            <person name="Stajich J.E."/>
            <person name="Kennedy P.G."/>
        </authorList>
    </citation>
    <scope>NUCLEOTIDE SEQUENCE</scope>
    <source>
        <strain evidence="1">MN1</strain>
    </source>
</reference>
<dbReference type="AlphaFoldDB" id="A0A9P7DUN2"/>
<dbReference type="EMBL" id="JABBWG010000067">
    <property type="protein sequence ID" value="KAG1803343.1"/>
    <property type="molecule type" value="Genomic_DNA"/>
</dbReference>
<dbReference type="Pfam" id="PF18759">
    <property type="entry name" value="Plavaka"/>
    <property type="match status" value="1"/>
</dbReference>
<dbReference type="OrthoDB" id="2688393at2759"/>
<proteinExistence type="predicted"/>
<evidence type="ECO:0000313" key="1">
    <source>
        <dbReference type="EMBL" id="KAG1803343.1"/>
    </source>
</evidence>
<protein>
    <submittedName>
        <fullName evidence="1">Uncharacterized protein</fullName>
    </submittedName>
</protein>
<sequence length="233" mass="26452">MIEDVEAENLYTPDVDFGHEDVAPCHVRAHSGPEMDTNPTLNKIHCVSVKEVDDEDGGQYIEPQPNAGWGLGEGETRFERRRREQQQGGEDLWSPFEDAEEWGLVQWVVKNLGQTQTDEFLKLPITQQRTKLSFHNNCSFLQRVDKLPHGPGWSCQKVTVHGNHQDEDGELLQEEADMAYSPGRAYADHAGQHRVIDKMWTADWWGEKQKALPEGATIALIILSSDKMTLSQF</sequence>
<comment type="caution">
    <text evidence="1">The sequence shown here is derived from an EMBL/GenBank/DDBJ whole genome shotgun (WGS) entry which is preliminary data.</text>
</comment>
<keyword evidence="2" id="KW-1185">Reference proteome</keyword>
<dbReference type="InterPro" id="IPR041078">
    <property type="entry name" value="Plavaka"/>
</dbReference>
<accession>A0A9P7DUN2</accession>
<dbReference type="Proteomes" id="UP000807769">
    <property type="component" value="Unassembled WGS sequence"/>
</dbReference>
<name>A0A9P7DUN2_9AGAM</name>
<evidence type="ECO:0000313" key="2">
    <source>
        <dbReference type="Proteomes" id="UP000807769"/>
    </source>
</evidence>
<dbReference type="RefSeq" id="XP_041186553.1">
    <property type="nucleotide sequence ID" value="XM_041341220.1"/>
</dbReference>